<organism evidence="2 3">
    <name type="scientific">Algoriphagus pacificus</name>
    <dbReference type="NCBI Taxonomy" id="2811234"/>
    <lineage>
        <taxon>Bacteria</taxon>
        <taxon>Pseudomonadati</taxon>
        <taxon>Bacteroidota</taxon>
        <taxon>Cytophagia</taxon>
        <taxon>Cytophagales</taxon>
        <taxon>Cyclobacteriaceae</taxon>
        <taxon>Algoriphagus</taxon>
    </lineage>
</organism>
<keyword evidence="3" id="KW-1185">Reference proteome</keyword>
<dbReference type="Proteomes" id="UP000664480">
    <property type="component" value="Unassembled WGS sequence"/>
</dbReference>
<dbReference type="Pfam" id="PF12566">
    <property type="entry name" value="DUF3748"/>
    <property type="match status" value="1"/>
</dbReference>
<feature type="compositionally biased region" description="Basic and acidic residues" evidence="1">
    <location>
        <begin position="13"/>
        <end position="22"/>
    </location>
</feature>
<feature type="compositionally biased region" description="Polar residues" evidence="1">
    <location>
        <begin position="1"/>
        <end position="12"/>
    </location>
</feature>
<dbReference type="Pfam" id="PF07676">
    <property type="entry name" value="PD40"/>
    <property type="match status" value="1"/>
</dbReference>
<dbReference type="RefSeq" id="WP_206586990.1">
    <property type="nucleotide sequence ID" value="NZ_JAFKCU010000003.1"/>
</dbReference>
<comment type="caution">
    <text evidence="2">The sequence shown here is derived from an EMBL/GenBank/DDBJ whole genome shotgun (WGS) entry which is preliminary data.</text>
</comment>
<evidence type="ECO:0000313" key="3">
    <source>
        <dbReference type="Proteomes" id="UP000664480"/>
    </source>
</evidence>
<dbReference type="Gene3D" id="2.120.10.30">
    <property type="entry name" value="TolB, C-terminal domain"/>
    <property type="match status" value="1"/>
</dbReference>
<sequence>MNQENSDNSTDQKTTKEIQLTHEPKGHMLNQRQAFSPDDESLVFDYRNDDSKIGENASIGILNILKQESRPVYSLENQSSFGPGVGAASFHPKKNQVVFIHGLKNASESRPYTFTRRFALLLDLDDPKNSGPLEARDVEAPFTKGALRGGSHAYSFSKDGKLVSFTYNDAVLAEEVLVNPKVQDLRTVGAFLLDEPVSILGERDDENFDGKAFSVLLAEVHSQPEHGTDQINKAYEECWVGTDGYTKPDGSIQKRALAYLGDMFTANGEKITEVFISDIPDEISEMKASINAGSKDAFPSLPKGVIQRRLTFTENEPYPGIQGPRQWLRSSPDGSLIYFYKKDDSGIVQVYAVSPNGGEIKRLTSNTISPDTSFSLSADGKFLAYGIQEKIYIGDSRSGEVQMIYSTALDSTSHLSNLNWSNSGYQLAYNRKVADQDSSYFQIFMLDLTDFLSN</sequence>
<dbReference type="SUPFAM" id="SSF82171">
    <property type="entry name" value="DPP6 N-terminal domain-like"/>
    <property type="match status" value="2"/>
</dbReference>
<dbReference type="EMBL" id="JAFKCU010000003">
    <property type="protein sequence ID" value="MBN7816309.1"/>
    <property type="molecule type" value="Genomic_DNA"/>
</dbReference>
<dbReference type="InterPro" id="IPR011042">
    <property type="entry name" value="6-blade_b-propeller_TolB-like"/>
</dbReference>
<evidence type="ECO:0000313" key="2">
    <source>
        <dbReference type="EMBL" id="MBN7816309.1"/>
    </source>
</evidence>
<name>A0ABS3CKZ2_9BACT</name>
<dbReference type="InterPro" id="IPR022223">
    <property type="entry name" value="DUF3748"/>
</dbReference>
<feature type="region of interest" description="Disordered" evidence="1">
    <location>
        <begin position="1"/>
        <end position="22"/>
    </location>
</feature>
<reference evidence="2 3" key="1">
    <citation type="submission" date="2021-03" db="EMBL/GenBank/DDBJ databases">
        <title>novel species isolated from a fishpond in China.</title>
        <authorList>
            <person name="Lu H."/>
            <person name="Cai Z."/>
        </authorList>
    </citation>
    <scope>NUCLEOTIDE SEQUENCE [LARGE SCALE GENOMIC DNA]</scope>
    <source>
        <strain evidence="2 3">YJ13C</strain>
    </source>
</reference>
<dbReference type="InterPro" id="IPR011659">
    <property type="entry name" value="WD40"/>
</dbReference>
<protein>
    <submittedName>
        <fullName evidence="2">DUF3748 domain-containing protein</fullName>
    </submittedName>
</protein>
<proteinExistence type="predicted"/>
<evidence type="ECO:0000256" key="1">
    <source>
        <dbReference type="SAM" id="MobiDB-lite"/>
    </source>
</evidence>
<accession>A0ABS3CKZ2</accession>
<gene>
    <name evidence="2" type="ORF">J0A69_12745</name>
</gene>